<keyword evidence="2" id="KW-1185">Reference proteome</keyword>
<comment type="caution">
    <text evidence="1">The sequence shown here is derived from an EMBL/GenBank/DDBJ whole genome shotgun (WGS) entry which is preliminary data.</text>
</comment>
<proteinExistence type="predicted"/>
<evidence type="ECO:0000313" key="1">
    <source>
        <dbReference type="EMBL" id="KAK1868710.1"/>
    </source>
</evidence>
<accession>A0ACC3CER2</accession>
<evidence type="ECO:0000313" key="2">
    <source>
        <dbReference type="Proteomes" id="UP000798662"/>
    </source>
</evidence>
<reference evidence="1" key="1">
    <citation type="submission" date="2019-11" db="EMBL/GenBank/DDBJ databases">
        <title>Nori genome reveals adaptations in red seaweeds to the harsh intertidal environment.</title>
        <authorList>
            <person name="Wang D."/>
            <person name="Mao Y."/>
        </authorList>
    </citation>
    <scope>NUCLEOTIDE SEQUENCE</scope>
    <source>
        <tissue evidence="1">Gametophyte</tissue>
    </source>
</reference>
<name>A0ACC3CER2_PYRYE</name>
<gene>
    <name evidence="1" type="ORF">I4F81_011193</name>
</gene>
<dbReference type="EMBL" id="CM020620">
    <property type="protein sequence ID" value="KAK1868710.1"/>
    <property type="molecule type" value="Genomic_DNA"/>
</dbReference>
<sequence length="441" mass="41920">MTPPPSDGARCAVATCGDWQLLPVRCGACNALHCTAHAAPHAHACAAAAAAAAAYDAIACPACGVALLPPSARTDDGVGWGGGADAVVAAHLDAGCPQGRRAAAAAVAAAGAARGGGRGGGGGRNSGGGGGGSGLPPPSTPYTRCGRRGCSVRTPVAVACGGCGGDFCITHRLEVDHGCDRRRRPAGGAATAAATAASRRSAAVEAARTVRPHRQAAAPALTASAAAAATVPGAAATAAAAKPRRTGRPRAAAPPPGSGGPLSPRNTPAMAVTLASTPGDTLTVVVYPPLATGEAPLHAALPLRATVGVALDGLEAALPRLAAARTAAGVRRWGVWAVGPGGGVQRLPHMGVAATLVAARVLDPGVALVVDAPDEGAGGGAEAAPLPDAWAPLLPALVAATAAGAAGGAGGGGRSGLPLGRSKKGLGMGGKASSSSACRVS</sequence>
<organism evidence="1 2">
    <name type="scientific">Pyropia yezoensis</name>
    <name type="common">Susabi-nori</name>
    <name type="synonym">Porphyra yezoensis</name>
    <dbReference type="NCBI Taxonomy" id="2788"/>
    <lineage>
        <taxon>Eukaryota</taxon>
        <taxon>Rhodophyta</taxon>
        <taxon>Bangiophyceae</taxon>
        <taxon>Bangiales</taxon>
        <taxon>Bangiaceae</taxon>
        <taxon>Pyropia</taxon>
    </lineage>
</organism>
<dbReference type="Proteomes" id="UP000798662">
    <property type="component" value="Chromosome 3"/>
</dbReference>
<protein>
    <submittedName>
        <fullName evidence="1">Uncharacterized protein</fullName>
    </submittedName>
</protein>